<dbReference type="GO" id="GO:0007399">
    <property type="term" value="P:nervous system development"/>
    <property type="evidence" value="ECO:0007669"/>
    <property type="project" value="UniProtKB-KW"/>
</dbReference>
<feature type="region of interest" description="Disordered" evidence="11">
    <location>
        <begin position="307"/>
        <end position="330"/>
    </location>
</feature>
<dbReference type="FunFam" id="4.10.320.30:FF:000001">
    <property type="entry name" value="Myelin transcription factor 1-like, a"/>
    <property type="match status" value="4"/>
</dbReference>
<keyword evidence="6" id="KW-0862">Zinc</keyword>
<gene>
    <name evidence="13" type="primary">LOC113504627</name>
</gene>
<keyword evidence="8" id="KW-0804">Transcription</keyword>
<dbReference type="InterPro" id="IPR036060">
    <property type="entry name" value="Znf_C2H2C_sf"/>
</dbReference>
<evidence type="ECO:0000256" key="11">
    <source>
        <dbReference type="SAM" id="MobiDB-lite"/>
    </source>
</evidence>
<feature type="region of interest" description="Disordered" evidence="11">
    <location>
        <begin position="70"/>
        <end position="120"/>
    </location>
</feature>
<feature type="compositionally biased region" description="Low complexity" evidence="11">
    <location>
        <begin position="478"/>
        <end position="494"/>
    </location>
</feature>
<dbReference type="PROSITE" id="PS51802">
    <property type="entry name" value="ZF_CCHHC"/>
    <property type="match status" value="4"/>
</dbReference>
<sequence>MHKDARDYNGDDDANKNEFEVQITHKLFRPSTSKPTAPLTAQASLSQINKRRLEFGVDVETFRNNERRLERISSEGSMDEEELHGKRRRRLLDDERREEPDIRRRPVPMHRPQPMRQPEVDDETLIRETQAALRSLSGNWGAREQPTHCTEENEDANGFENLFDDKRSEKLPSSPSQSSDVSHKSFTMRLHNEHLNGITDHDDKRNLITIEIEKCDDYDRHSRNSNHYEAPNFDELVDSSSNELEIDMSDRCDDRYDEDIKPKRKGEMVSVNKQSLYNAYKAATAALPYSTQSAFKPPAEVKHRLHNTSLPSEPFGGYSNDHDKREHKGSKQYTVLQPAGAGSRAATVLQEARTVPSAQPARDSRPLNALSPPSREGNKCPTPGCNGQGHVTGLYTHHRSLSGCPRKDKVTPEILALHETILKCPTPGCNGRGHVSSNRSTHRSLSGCPTAAARKAAARSQRARPSGTHLPSVSHPIQSSIVSQESIASSSGSVSREREASPRSPAVKREAELLVPKREAAEPERDSPAMETRHAGYGAPPDQRSPYERPPDDHVRSYSQMNEARYGYESRCYEGAPAFERYDPAQCPQRPYGWEEERYHDPHLPTPMKTDQSEQETSSGPIYPSRGFPGGVSYSRESTPDSGGSHPYLEAYHRDTAGYGGVSPHPVAGYGLAQPDYAAAAAAAGYGGYQYQCGAYPPPPAYPPHAPPYSPPCYMPPPHAPHDKPKDSSLFMCSLSGCPRADRSQLQPHSQELKCPTPGCDGSGHVTGNYSSHRSLSGCPRANKPKSKPRDGQDSEPLSASGCPIANRNKMRVLESGGTVEQHKAAVAAAASAIKFDGVNCPTPGCDGSGHINGSFLTHRSLSGCPVAGAATPTPQPKKPKYPDDITPLYPKPYSGMEMNMQTGNSEDLMTLEQEITELQRENARVESQMMRLKSDINAMETHLSHGDRENQTLIQRNNNLNEYYESLRNNVITLLEHVRIPGGGTVPVTAAGGPAGAPPPPGPGEKPAHDNFDSYLTKLQTLCSPDGYCPDENRPIYETVKNALQDFTVLPTPI</sequence>
<keyword evidence="9" id="KW-0539">Nucleus</keyword>
<comment type="subcellular location">
    <subcellularLocation>
        <location evidence="1">Nucleus</location>
    </subcellularLocation>
</comment>
<proteinExistence type="inferred from homology"/>
<evidence type="ECO:0000256" key="3">
    <source>
        <dbReference type="ARBA" id="ARBA00022723"/>
    </source>
</evidence>
<feature type="compositionally biased region" description="Polar residues" evidence="11">
    <location>
        <begin position="766"/>
        <end position="775"/>
    </location>
</feature>
<dbReference type="GO" id="GO:0000981">
    <property type="term" value="F:DNA-binding transcription factor activity, RNA polymerase II-specific"/>
    <property type="evidence" value="ECO:0007669"/>
    <property type="project" value="TreeGrafter"/>
</dbReference>
<dbReference type="Proteomes" id="UP000322000">
    <property type="component" value="Chromosome 22"/>
</dbReference>
<feature type="region of interest" description="Disordered" evidence="11">
    <location>
        <begin position="430"/>
        <end position="556"/>
    </location>
</feature>
<keyword evidence="3" id="KW-0479">Metal-binding</keyword>
<dbReference type="PANTHER" id="PTHR10816">
    <property type="entry name" value="MYELIN TRANSCRIPTION FACTOR 1-RELATED"/>
    <property type="match status" value="1"/>
</dbReference>
<evidence type="ECO:0000313" key="13">
    <source>
        <dbReference type="RefSeq" id="XP_026742835.1"/>
    </source>
</evidence>
<evidence type="ECO:0000256" key="4">
    <source>
        <dbReference type="ARBA" id="ARBA00022737"/>
    </source>
</evidence>
<feature type="region of interest" description="Disordered" evidence="11">
    <location>
        <begin position="596"/>
        <end position="645"/>
    </location>
</feature>
<protein>
    <submittedName>
        <fullName evidence="13">Myelin transcription factor 1 isoform X3</fullName>
    </submittedName>
</protein>
<evidence type="ECO:0000256" key="9">
    <source>
        <dbReference type="ARBA" id="ARBA00023242"/>
    </source>
</evidence>
<keyword evidence="5" id="KW-0863">Zinc-finger</keyword>
<feature type="compositionally biased region" description="Basic and acidic residues" evidence="11">
    <location>
        <begin position="495"/>
        <end position="534"/>
    </location>
</feature>
<dbReference type="GO" id="GO:0000978">
    <property type="term" value="F:RNA polymerase II cis-regulatory region sequence-specific DNA binding"/>
    <property type="evidence" value="ECO:0007669"/>
    <property type="project" value="TreeGrafter"/>
</dbReference>
<dbReference type="GeneID" id="113504627"/>
<evidence type="ECO:0000256" key="6">
    <source>
        <dbReference type="ARBA" id="ARBA00022833"/>
    </source>
</evidence>
<feature type="compositionally biased region" description="Low complexity" evidence="11">
    <location>
        <begin position="451"/>
        <end position="464"/>
    </location>
</feature>
<keyword evidence="10" id="KW-0175">Coiled coil</keyword>
<dbReference type="InterPro" id="IPR002515">
    <property type="entry name" value="Znf_C2H2C"/>
</dbReference>
<evidence type="ECO:0000256" key="7">
    <source>
        <dbReference type="ARBA" id="ARBA00023015"/>
    </source>
</evidence>
<dbReference type="AlphaFoldDB" id="A0A7E5WQ09"/>
<dbReference type="RefSeq" id="XP_026742835.1">
    <property type="nucleotide sequence ID" value="XM_026887034.1"/>
</dbReference>
<dbReference type="GO" id="GO:0008270">
    <property type="term" value="F:zinc ion binding"/>
    <property type="evidence" value="ECO:0007669"/>
    <property type="project" value="UniProtKB-KW"/>
</dbReference>
<feature type="coiled-coil region" evidence="10">
    <location>
        <begin position="909"/>
        <end position="971"/>
    </location>
</feature>
<organism evidence="12 13">
    <name type="scientific">Trichoplusia ni</name>
    <name type="common">Cabbage looper</name>
    <dbReference type="NCBI Taxonomy" id="7111"/>
    <lineage>
        <taxon>Eukaryota</taxon>
        <taxon>Metazoa</taxon>
        <taxon>Ecdysozoa</taxon>
        <taxon>Arthropoda</taxon>
        <taxon>Hexapoda</taxon>
        <taxon>Insecta</taxon>
        <taxon>Pterygota</taxon>
        <taxon>Neoptera</taxon>
        <taxon>Endopterygota</taxon>
        <taxon>Lepidoptera</taxon>
        <taxon>Glossata</taxon>
        <taxon>Ditrysia</taxon>
        <taxon>Noctuoidea</taxon>
        <taxon>Noctuidae</taxon>
        <taxon>Plusiinae</taxon>
        <taxon>Trichoplusia</taxon>
    </lineage>
</organism>
<feature type="region of interest" description="Disordered" evidence="11">
    <location>
        <begin position="766"/>
        <end position="804"/>
    </location>
</feature>
<name>A0A7E5WQ09_TRINI</name>
<keyword evidence="7" id="KW-0805">Transcription regulation</keyword>
<comment type="similarity">
    <text evidence="2">Belongs to the MYT1 family.</text>
</comment>
<accession>A0A7E5WQ09</accession>
<evidence type="ECO:0000256" key="5">
    <source>
        <dbReference type="ARBA" id="ARBA00022771"/>
    </source>
</evidence>
<feature type="region of interest" description="Disordered" evidence="11">
    <location>
        <begin position="25"/>
        <end position="49"/>
    </location>
</feature>
<evidence type="ECO:0000256" key="8">
    <source>
        <dbReference type="ARBA" id="ARBA00023163"/>
    </source>
</evidence>
<keyword evidence="4" id="KW-0677">Repeat</keyword>
<feature type="compositionally biased region" description="Basic and acidic residues" evidence="11">
    <location>
        <begin position="545"/>
        <end position="556"/>
    </location>
</feature>
<feature type="compositionally biased region" description="Polar residues" evidence="11">
    <location>
        <begin position="30"/>
        <end position="48"/>
    </location>
</feature>
<dbReference type="PANTHER" id="PTHR10816:SF15">
    <property type="entry name" value="MYELIN TRANSCRIPTION FACTOR 1-LIKE PROTEIN"/>
    <property type="match status" value="1"/>
</dbReference>
<evidence type="ECO:0000256" key="2">
    <source>
        <dbReference type="ARBA" id="ARBA00010194"/>
    </source>
</evidence>
<feature type="region of interest" description="Disordered" evidence="11">
    <location>
        <begin position="991"/>
        <end position="1010"/>
    </location>
</feature>
<feature type="compositionally biased region" description="Basic and acidic residues" evidence="11">
    <location>
        <begin position="91"/>
        <end position="104"/>
    </location>
</feature>
<evidence type="ECO:0000313" key="12">
    <source>
        <dbReference type="Proteomes" id="UP000322000"/>
    </source>
</evidence>
<dbReference type="Gene3D" id="4.10.320.30">
    <property type="match status" value="4"/>
</dbReference>
<keyword evidence="12" id="KW-1185">Reference proteome</keyword>
<evidence type="ECO:0000256" key="1">
    <source>
        <dbReference type="ARBA" id="ARBA00004123"/>
    </source>
</evidence>
<dbReference type="GO" id="GO:0005634">
    <property type="term" value="C:nucleus"/>
    <property type="evidence" value="ECO:0007669"/>
    <property type="project" value="UniProtKB-SubCell"/>
</dbReference>
<evidence type="ECO:0000256" key="10">
    <source>
        <dbReference type="SAM" id="Coils"/>
    </source>
</evidence>
<dbReference type="Pfam" id="PF01530">
    <property type="entry name" value="zf-C2HC"/>
    <property type="match status" value="4"/>
</dbReference>
<reference evidence="13" key="1">
    <citation type="submission" date="2025-08" db="UniProtKB">
        <authorList>
            <consortium name="RefSeq"/>
        </authorList>
    </citation>
    <scope>IDENTIFICATION</scope>
</reference>
<feature type="region of interest" description="Disordered" evidence="11">
    <location>
        <begin position="351"/>
        <end position="379"/>
    </location>
</feature>
<dbReference type="SUPFAM" id="SSF103637">
    <property type="entry name" value="CCHHC domain"/>
    <property type="match status" value="4"/>
</dbReference>